<protein>
    <submittedName>
        <fullName evidence="1">Baseplate wedge</fullName>
    </submittedName>
</protein>
<evidence type="ECO:0007829" key="2">
    <source>
        <dbReference type="PDB" id="7YFZ"/>
    </source>
</evidence>
<name>A0ACD6BAN6_9CAUD</name>
<evidence type="ECO:0000313" key="1">
    <source>
        <dbReference type="EMBL" id="UQS95094.1"/>
    </source>
</evidence>
<dbReference type="EMBL" id="ON014755">
    <property type="protein sequence ID" value="UQS95094.1"/>
    <property type="molecule type" value="Genomic_DNA"/>
</dbReference>
<organism evidence="1">
    <name type="scientific">Pseudanabaena phage Pam3</name>
    <dbReference type="NCBI Taxonomy" id="2936519"/>
    <lineage>
        <taxon>Viruses</taxon>
        <taxon>Duplodnaviria</taxon>
        <taxon>Heunggongvirae</taxon>
        <taxon>Uroviricota</taxon>
        <taxon>Caudoviricetes</taxon>
    </lineage>
</organism>
<accession>A0ACD6BAN6</accession>
<accession>A0A9E7DTG9</accession>
<sequence length="238" mass="26174">MSNLCADPEALVEARIDEVLTQYRESPYLLNLIRAYLSKLAETSMSYCDMVEKFDLDTAVGDQLTIIGRILGFPRCHCVCDTIPVVGYDCGGSYAGSYQLAGYCEPGSSWIHCSPYGNSELCVDEDEIYRSLLKARRYQMLGLYDIESLHEALQIVWGEDAMVAETKVGQVVVTPGRSLTATETRYLPIVFRALPIAPGIKGMIHIDQGPIAGYGDGWAGYCGGDWLCPVDPHAYTCS</sequence>
<gene>
    <name evidence="1" type="ORF">Pam3_23</name>
</gene>
<feature type="disulfide bond" description="Interchain (with C-215 in A0A9E7DT34)" evidence="2">
    <location>
        <position position="78"/>
    </location>
</feature>
<feature type="disulfide bond" evidence="2">
    <location>
        <begin position="76"/>
        <end position="122"/>
    </location>
</feature>
<keyword evidence="2" id="KW-0002">3D-structure</keyword>
<feature type="disulfide bond" evidence="2">
    <location>
        <begin position="80"/>
        <end position="237"/>
    </location>
</feature>
<reference evidence="1" key="1">
    <citation type="journal article" date="2022" name="Microbiome">
        <title>Comparative genomic analysis of five freshwater cyanophages and reference-guided metagenomic data mining.</title>
        <authorList>
            <person name="Du K."/>
            <person name="Yang F."/>
            <person name="Zhang J.T."/>
            <person name="Yu R.C."/>
            <person name="Deng Z."/>
            <person name="Li W.F."/>
            <person name="Chen Y."/>
            <person name="Li Q."/>
            <person name="Zhou C.Z."/>
        </authorList>
    </citation>
    <scope>NUCLEOTIDE SEQUENCE</scope>
</reference>
<reference evidence="2" key="3">
    <citation type="journal article" date="2023" name="Proc. Natl. Acad. Sci. U.S.A.">
        <title>Fine structure and assembly pattern of a minimal myophage Pam3.</title>
        <authorList>
            <person name="Yang F."/>
            <person name="Jiang Y.L."/>
            <person name="Zhang J.T."/>
            <person name="Zhu J."/>
            <person name="Du K."/>
            <person name="Yu R.C."/>
            <person name="Wei Z.L."/>
            <person name="Kong W.W."/>
            <person name="Cui N."/>
            <person name="Li W.F."/>
            <person name="Chen Y."/>
            <person name="Li Q."/>
            <person name="Zhou C.Z."/>
        </authorList>
    </citation>
    <scope>STRUCTURE BY ELECTRON MICROSCOPY (3.19 ANGSTROMS) OF 1-238</scope>
    <scope>DISULFIDE BONDS</scope>
</reference>
<dbReference type="PDB" id="7YFZ">
    <property type="method" value="EM"/>
    <property type="resolution" value="3.19 A"/>
    <property type="chains" value="C/D/G/J/M/S=1-238"/>
</dbReference>
<proteinExistence type="evidence at protein level"/>
<feature type="disulfide bond" evidence="2">
    <location>
        <begin position="5"/>
        <end position="48"/>
    </location>
</feature>
<reference evidence="1" key="2">
    <citation type="submission" date="2022-03" db="EMBL/GenBank/DDBJ databases">
        <authorList>
            <person name="Du K."/>
            <person name="Yang F."/>
            <person name="Zhang J.T."/>
            <person name="Yu R.C."/>
            <person name="Deng Z."/>
            <person name="Li W.F."/>
            <person name="Chen Y."/>
            <person name="Li Q."/>
            <person name="Zhou C.Z."/>
        </authorList>
    </citation>
    <scope>NUCLEOTIDE SEQUENCE</scope>
</reference>